<dbReference type="KEGG" id="pfer:IRI77_24345"/>
<dbReference type="Proteomes" id="UP000593892">
    <property type="component" value="Chromosome"/>
</dbReference>
<dbReference type="InterPro" id="IPR020904">
    <property type="entry name" value="Sc_DH/Rdtase_CS"/>
</dbReference>
<evidence type="ECO:0000313" key="3">
    <source>
        <dbReference type="Proteomes" id="UP000593892"/>
    </source>
</evidence>
<name>A0A7S7NLP2_PALFE</name>
<dbReference type="SUPFAM" id="SSF51735">
    <property type="entry name" value="NAD(P)-binding Rossmann-fold domains"/>
    <property type="match status" value="1"/>
</dbReference>
<gene>
    <name evidence="2" type="ORF">IRI77_24345</name>
</gene>
<dbReference type="InterPro" id="IPR002347">
    <property type="entry name" value="SDR_fam"/>
</dbReference>
<evidence type="ECO:0000313" key="2">
    <source>
        <dbReference type="EMBL" id="QOY85931.1"/>
    </source>
</evidence>
<protein>
    <submittedName>
        <fullName evidence="2">SDR family oxidoreductase</fullName>
    </submittedName>
</protein>
<dbReference type="PRINTS" id="PR00080">
    <property type="entry name" value="SDRFAMILY"/>
</dbReference>
<dbReference type="Pfam" id="PF13561">
    <property type="entry name" value="adh_short_C2"/>
    <property type="match status" value="1"/>
</dbReference>
<dbReference type="FunFam" id="3.40.50.720:FF:000084">
    <property type="entry name" value="Short-chain dehydrogenase reductase"/>
    <property type="match status" value="1"/>
</dbReference>
<evidence type="ECO:0000256" key="1">
    <source>
        <dbReference type="ARBA" id="ARBA00006484"/>
    </source>
</evidence>
<comment type="similarity">
    <text evidence="1">Belongs to the short-chain dehydrogenases/reductases (SDR) family.</text>
</comment>
<dbReference type="Gene3D" id="3.40.50.720">
    <property type="entry name" value="NAD(P)-binding Rossmann-like Domain"/>
    <property type="match status" value="1"/>
</dbReference>
<dbReference type="PANTHER" id="PTHR43943:SF2">
    <property type="entry name" value="DEHYDROGENASE_REDUCTASE 4"/>
    <property type="match status" value="1"/>
</dbReference>
<proteinExistence type="inferred from homology"/>
<keyword evidence="3" id="KW-1185">Reference proteome</keyword>
<reference evidence="2 3" key="1">
    <citation type="submission" date="2020-10" db="EMBL/GenBank/DDBJ databases">
        <title>Complete genome sequence of Paludibaculum fermentans P105T, a facultatively anaerobic acidobacterium capable of dissimilatory Fe(III) reduction.</title>
        <authorList>
            <person name="Dedysh S.N."/>
            <person name="Beletsky A.V."/>
            <person name="Kulichevskaya I.S."/>
            <person name="Mardanov A.V."/>
            <person name="Ravin N.V."/>
        </authorList>
    </citation>
    <scope>NUCLEOTIDE SEQUENCE [LARGE SCALE GENOMIC DNA]</scope>
    <source>
        <strain evidence="2 3">P105</strain>
    </source>
</reference>
<dbReference type="CDD" id="cd05233">
    <property type="entry name" value="SDR_c"/>
    <property type="match status" value="1"/>
</dbReference>
<accession>A0A7S7NLP2</accession>
<dbReference type="NCBIfam" id="NF005559">
    <property type="entry name" value="PRK07231.1"/>
    <property type="match status" value="1"/>
</dbReference>
<dbReference type="PANTHER" id="PTHR43943">
    <property type="entry name" value="DEHYDROGENASE/REDUCTASE (SDR FAMILY) MEMBER 4"/>
    <property type="match status" value="1"/>
</dbReference>
<dbReference type="AlphaFoldDB" id="A0A7S7NLP2"/>
<organism evidence="2 3">
    <name type="scientific">Paludibaculum fermentans</name>
    <dbReference type="NCBI Taxonomy" id="1473598"/>
    <lineage>
        <taxon>Bacteria</taxon>
        <taxon>Pseudomonadati</taxon>
        <taxon>Acidobacteriota</taxon>
        <taxon>Terriglobia</taxon>
        <taxon>Bryobacterales</taxon>
        <taxon>Bryobacteraceae</taxon>
        <taxon>Paludibaculum</taxon>
    </lineage>
</organism>
<dbReference type="RefSeq" id="WP_194447601.1">
    <property type="nucleotide sequence ID" value="NZ_CP063849.1"/>
</dbReference>
<dbReference type="PROSITE" id="PS00061">
    <property type="entry name" value="ADH_SHORT"/>
    <property type="match status" value="1"/>
</dbReference>
<dbReference type="InterPro" id="IPR036291">
    <property type="entry name" value="NAD(P)-bd_dom_sf"/>
</dbReference>
<sequence length="253" mass="26702">MSRQPAGLLAGKVALITGGSRGIGAAIAAAFHREGAKVAICGRKQETLDAVAASIGAGVLACAAHVGRANDLKALVAKVEQELGPIDILVNNAATNVAQGPCLSLDEAAFDKMVEVNLKSTFRLTRSIAPGMCERGRGSILNIASVAGLKPQFESLLYSMTKAALIMMTKSYAQELGPKGVRVNAIAPGLIQTKLSEFFWKDEERRRIFFKDQPIQHVGQPEEIAELAVLLASDRASYVTGEVVVADGGFLLT</sequence>
<dbReference type="EMBL" id="CP063849">
    <property type="protein sequence ID" value="QOY85931.1"/>
    <property type="molecule type" value="Genomic_DNA"/>
</dbReference>
<dbReference type="PRINTS" id="PR00081">
    <property type="entry name" value="GDHRDH"/>
</dbReference>